<organism evidence="2 3">
    <name type="scientific">Streptomyces tsukubensis (strain DSM 42081 / NBRC 108919 / NRRL 18488 / 9993)</name>
    <dbReference type="NCBI Taxonomy" id="1114943"/>
    <lineage>
        <taxon>Bacteria</taxon>
        <taxon>Bacillati</taxon>
        <taxon>Actinomycetota</taxon>
        <taxon>Actinomycetes</taxon>
        <taxon>Kitasatosporales</taxon>
        <taxon>Streptomycetaceae</taxon>
        <taxon>Streptomyces</taxon>
    </lineage>
</organism>
<feature type="region of interest" description="Disordered" evidence="1">
    <location>
        <begin position="18"/>
        <end position="70"/>
    </location>
</feature>
<accession>I2N3K4</accession>
<dbReference type="RefSeq" id="WP_006347534.1">
    <property type="nucleotide sequence ID" value="NZ_CP029159.1"/>
</dbReference>
<protein>
    <submittedName>
        <fullName evidence="2">Uncharacterized protein</fullName>
    </submittedName>
</protein>
<dbReference type="AlphaFoldDB" id="I2N3K4"/>
<dbReference type="Proteomes" id="UP000005940">
    <property type="component" value="Chromosome"/>
</dbReference>
<proteinExistence type="predicted"/>
<reference evidence="2 3" key="1">
    <citation type="journal article" date="2012" name="J. Bacteriol.">
        <title>Draft genome of Streptomyces tsukubaensis NRRL 18488, the producer of the clinically important immunosuppressant tacrolimus (FK506).</title>
        <authorList>
            <person name="Barreiro C."/>
            <person name="Prieto C."/>
            <person name="Sola-Landa A."/>
            <person name="Solera E."/>
            <person name="Martinez-Castro M."/>
            <person name="Perez-Redondo R."/>
            <person name="Garcia-Estrada C."/>
            <person name="Aparicio J.F."/>
            <person name="Fernandez-Martinez L.T."/>
            <person name="Santos-Aberturas J."/>
            <person name="Salehi-Najafabadi Z."/>
            <person name="Rodriguez-Garcia A."/>
            <person name="Tauch A."/>
            <person name="Martin J.F."/>
        </authorList>
    </citation>
    <scope>NUCLEOTIDE SEQUENCE [LARGE SCALE GENOMIC DNA]</scope>
    <source>
        <strain evidence="3">DSM 42081 / NBRC 108919 / NRRL 18488 / 9993</strain>
    </source>
</reference>
<evidence type="ECO:0000313" key="3">
    <source>
        <dbReference type="Proteomes" id="UP000005940"/>
    </source>
</evidence>
<gene>
    <name evidence="2" type="ORF">STSU_015020</name>
</gene>
<evidence type="ECO:0000313" key="2">
    <source>
        <dbReference type="EMBL" id="QKM68294.1"/>
    </source>
</evidence>
<keyword evidence="3" id="KW-1185">Reference proteome</keyword>
<evidence type="ECO:0000256" key="1">
    <source>
        <dbReference type="SAM" id="MobiDB-lite"/>
    </source>
</evidence>
<name>I2N3K4_STRT9</name>
<dbReference type="EMBL" id="CP029159">
    <property type="protein sequence ID" value="QKM68294.1"/>
    <property type="molecule type" value="Genomic_DNA"/>
</dbReference>
<sequence length="180" mass="17296">MAAVAAAAALGAALVLTGCSSDDGKSSSEKAGGSGGTGDKPAASGPAEPGADGGTDSGADGGTDGAKTAPADVEGAWTGVTDGKPLSLAVTQGKAVLMAEGAACTGELADHGSLMLALKCADGSKTRTMGTVAVANGELTVVWDGGIKDTFTKVAGGTLPKELKDLEKLKDLPQYTGQGS</sequence>
<feature type="compositionally biased region" description="Gly residues" evidence="1">
    <location>
        <begin position="51"/>
        <end position="64"/>
    </location>
</feature>